<reference evidence="2" key="1">
    <citation type="submission" date="2020-07" db="EMBL/GenBank/DDBJ databases">
        <title>Huge and variable diversity of episymbiotic CPR bacteria and DPANN archaea in groundwater ecosystems.</title>
        <authorList>
            <person name="He C.Y."/>
            <person name="Keren R."/>
            <person name="Whittaker M."/>
            <person name="Farag I.F."/>
            <person name="Doudna J."/>
            <person name="Cate J.H.D."/>
            <person name="Banfield J.F."/>
        </authorList>
    </citation>
    <scope>NUCLEOTIDE SEQUENCE</scope>
    <source>
        <strain evidence="2">NC_groundwater_1370_Ag_S-0.2um_69_93</strain>
    </source>
</reference>
<accession>A0A932ZVN2</accession>
<dbReference type="AlphaFoldDB" id="A0A932ZVN2"/>
<gene>
    <name evidence="2" type="ORF">HY618_03015</name>
</gene>
<protein>
    <submittedName>
        <fullName evidence="2">Uncharacterized protein</fullName>
    </submittedName>
</protein>
<evidence type="ECO:0000256" key="1">
    <source>
        <dbReference type="SAM" id="MobiDB-lite"/>
    </source>
</evidence>
<comment type="caution">
    <text evidence="2">The sequence shown here is derived from an EMBL/GenBank/DDBJ whole genome shotgun (WGS) entry which is preliminary data.</text>
</comment>
<organism evidence="2 3">
    <name type="scientific">Tectimicrobiota bacterium</name>
    <dbReference type="NCBI Taxonomy" id="2528274"/>
    <lineage>
        <taxon>Bacteria</taxon>
        <taxon>Pseudomonadati</taxon>
        <taxon>Nitrospinota/Tectimicrobiota group</taxon>
        <taxon>Candidatus Tectimicrobiota</taxon>
    </lineage>
</organism>
<evidence type="ECO:0000313" key="3">
    <source>
        <dbReference type="Proteomes" id="UP000752292"/>
    </source>
</evidence>
<feature type="non-terminal residue" evidence="2">
    <location>
        <position position="79"/>
    </location>
</feature>
<proteinExistence type="predicted"/>
<evidence type="ECO:0000313" key="2">
    <source>
        <dbReference type="EMBL" id="MBI4251405.1"/>
    </source>
</evidence>
<feature type="region of interest" description="Disordered" evidence="1">
    <location>
        <begin position="1"/>
        <end position="55"/>
    </location>
</feature>
<name>A0A932ZVN2_UNCTE</name>
<feature type="compositionally biased region" description="Basic and acidic residues" evidence="1">
    <location>
        <begin position="19"/>
        <end position="33"/>
    </location>
</feature>
<dbReference type="Proteomes" id="UP000752292">
    <property type="component" value="Unassembled WGS sequence"/>
</dbReference>
<dbReference type="EMBL" id="JACQRX010000135">
    <property type="protein sequence ID" value="MBI4251405.1"/>
    <property type="molecule type" value="Genomic_DNA"/>
</dbReference>
<sequence length="79" mass="8418">MSETTRTLTEESGFLSRLGGKEKAPEAKAKQEKAAPAAPAEGGQGPGSVPASLRQRWEDLKEALHGELLGRLNFDEVEG</sequence>